<reference evidence="2 3" key="1">
    <citation type="submission" date="2018-10" db="EMBL/GenBank/DDBJ databases">
        <title>New species genome.</title>
        <authorList>
            <person name="Li Y."/>
        </authorList>
    </citation>
    <scope>NUCLEOTIDE SEQUENCE [LARGE SCALE GENOMIC DNA]</scope>
    <source>
        <strain evidence="2 3">L6_4B</strain>
    </source>
</reference>
<protein>
    <recommendedName>
        <fullName evidence="1">DNA binding HTH domain-containing protein</fullName>
    </recommendedName>
</protein>
<dbReference type="Pfam" id="PF02954">
    <property type="entry name" value="HTH_8"/>
    <property type="match status" value="1"/>
</dbReference>
<dbReference type="GO" id="GO:0043565">
    <property type="term" value="F:sequence-specific DNA binding"/>
    <property type="evidence" value="ECO:0007669"/>
    <property type="project" value="InterPro"/>
</dbReference>
<dbReference type="STRING" id="1172565.AU508_07665"/>
<evidence type="ECO:0000259" key="1">
    <source>
        <dbReference type="Pfam" id="PF02954"/>
    </source>
</evidence>
<dbReference type="Gene3D" id="1.10.10.60">
    <property type="entry name" value="Homeodomain-like"/>
    <property type="match status" value="1"/>
</dbReference>
<dbReference type="AlphaFoldDB" id="A0A3N0UF37"/>
<comment type="caution">
    <text evidence="2">The sequence shown here is derived from an EMBL/GenBank/DDBJ whole genome shotgun (WGS) entry which is preliminary data.</text>
</comment>
<proteinExistence type="predicted"/>
<dbReference type="OrthoDB" id="9804019at2"/>
<accession>A0A3N0UF37</accession>
<sequence length="144" mass="16124">MRRSAHRLLESVLFGHVRKLQQVISRAARRVTGRPASYPAKRASFVTISEKDLGLDTPEKLQHDVAANEPQQLAPQEHLQQHLRTTVNEFQKQLIERTLHNYHGNVSAAAHELGIAPGNLTHLAHRLGIVTQPEKSLLTGNSDR</sequence>
<dbReference type="EMBL" id="RJUJ01000011">
    <property type="protein sequence ID" value="ROH78775.1"/>
    <property type="molecule type" value="Genomic_DNA"/>
</dbReference>
<evidence type="ECO:0000313" key="3">
    <source>
        <dbReference type="Proteomes" id="UP000274511"/>
    </source>
</evidence>
<gene>
    <name evidence="2" type="ORF">EC392_11900</name>
</gene>
<name>A0A3N0UF37_9GAMM</name>
<evidence type="ECO:0000313" key="2">
    <source>
        <dbReference type="EMBL" id="ROH78775.1"/>
    </source>
</evidence>
<dbReference type="InterPro" id="IPR009057">
    <property type="entry name" value="Homeodomain-like_sf"/>
</dbReference>
<organism evidence="2 3">
    <name type="scientific">Lonsdalea populi</name>
    <dbReference type="NCBI Taxonomy" id="1172565"/>
    <lineage>
        <taxon>Bacteria</taxon>
        <taxon>Pseudomonadati</taxon>
        <taxon>Pseudomonadota</taxon>
        <taxon>Gammaproteobacteria</taxon>
        <taxon>Enterobacterales</taxon>
        <taxon>Pectobacteriaceae</taxon>
        <taxon>Lonsdalea</taxon>
    </lineage>
</organism>
<feature type="domain" description="DNA binding HTH" evidence="1">
    <location>
        <begin position="87"/>
        <end position="120"/>
    </location>
</feature>
<dbReference type="SUPFAM" id="SSF46689">
    <property type="entry name" value="Homeodomain-like"/>
    <property type="match status" value="1"/>
</dbReference>
<dbReference type="InterPro" id="IPR002197">
    <property type="entry name" value="HTH_Fis"/>
</dbReference>
<dbReference type="Proteomes" id="UP000274511">
    <property type="component" value="Unassembled WGS sequence"/>
</dbReference>